<proteinExistence type="predicted"/>
<dbReference type="AlphaFoldDB" id="A0A7D4TPR6"/>
<dbReference type="InterPro" id="IPR053161">
    <property type="entry name" value="Ulvan_degrading_GH"/>
</dbReference>
<dbReference type="EMBL" id="CP054139">
    <property type="protein sequence ID" value="QKJ32033.1"/>
    <property type="molecule type" value="Genomic_DNA"/>
</dbReference>
<dbReference type="SUPFAM" id="SSF49785">
    <property type="entry name" value="Galactose-binding domain-like"/>
    <property type="match status" value="1"/>
</dbReference>
<gene>
    <name evidence="2" type="ORF">HQ865_20450</name>
</gene>
<protein>
    <submittedName>
        <fullName evidence="2">Glycoside hydrolase</fullName>
    </submittedName>
</protein>
<dbReference type="Proteomes" id="UP000505355">
    <property type="component" value="Chromosome"/>
</dbReference>
<dbReference type="PANTHER" id="PTHR36848">
    <property type="entry name" value="DNA-BINDING PROTEIN (PUTATIVE SECRETED PROTEIN)-RELATED"/>
    <property type="match status" value="1"/>
</dbReference>
<dbReference type="NCBIfam" id="NF045579">
    <property type="entry name" value="rhamnoside_JR"/>
    <property type="match status" value="1"/>
</dbReference>
<dbReference type="PANTHER" id="PTHR36848:SF2">
    <property type="entry name" value="SECRETED PROTEIN"/>
    <property type="match status" value="1"/>
</dbReference>
<dbReference type="GO" id="GO:0016787">
    <property type="term" value="F:hydrolase activity"/>
    <property type="evidence" value="ECO:0007669"/>
    <property type="project" value="UniProtKB-KW"/>
</dbReference>
<evidence type="ECO:0000256" key="1">
    <source>
        <dbReference type="SAM" id="SignalP"/>
    </source>
</evidence>
<keyword evidence="2" id="KW-0378">Hydrolase</keyword>
<evidence type="ECO:0000313" key="2">
    <source>
        <dbReference type="EMBL" id="QKJ32033.1"/>
    </source>
</evidence>
<sequence length="849" mass="95037">MIIPKHAKLFVLAIACITLVQTTAKAQYNTAKPWTFWWWMGSAVSDKDIKHSLEQFKQAGIGGVHIIPIYGVKGYENQFQPFLGAQWMHSLAYTVAEARKLGLGVDMTTGTGWPFGGPNISEAQSAKKWEYTGGQFKAVTTGQKVKRSAPGGAGFVVDPYDKNMMSHYLVRFDSAFAGKNIPLRSTYNDSYEVYGANWTNNFLDEFKKRRGYDLRSVTNIFLDSTNTPLTRLVKMDYQQTLSELLYDNYQVWTNWATKHHQLTRYQAHGSPGNILDLYSLATIPETEAFGSSNFNIPLLRVDADYLAERQGRPNPLMMKFASSEAGVAGKKLISSETCTWLANHFRVSLSQAKPQVDELFAAGINHVFYHGTTYSPQDEKYPGWLFYASVNFGPTSHFYKDFPLLNKYVYNCQNILQNSKPDNDVLVYFPIQEIWADQATANAGIHQLDVHHYENWFAAHRYGKLSKELAQKGFSFDYISDRQLNGVKINAGKVQTAGGAYKVIIVPQTQYMPPATLQHLLALGKQGATIIFDQNLPHYPMGYAGFKENSAAFEQTKAAINADKHFTISPDPTAALAQHGASQEMIAEQGLSFIRKSQNGKAVYFISNLNNKFHGGWVKLSRGSGNVVGYDPLNNKKFGIPVRYSKNKIEVYLSLLPGQSCFVTEDAKGIIPANAKEPTAYQSYALNTNWKLQFMGGRPDYHKTFKIDTLQSWTTLSDTAAIYTGTAKYTGTVNIPANVVGKKDLMIDLGTVNESATVKINGKTVGTAWAIPFRLSIPANVLVAGKNTLEVAVTNLSSNYMKMYDKQHPEWRKFYDANIVDITYTPFNVDKWQVMPSGLSTNNVRILYR</sequence>
<feature type="chain" id="PRO_5028944966" evidence="1">
    <location>
        <begin position="27"/>
        <end position="849"/>
    </location>
</feature>
<dbReference type="Pfam" id="PF17132">
    <property type="entry name" value="Glyco_hydro_106"/>
    <property type="match status" value="2"/>
</dbReference>
<organism evidence="2 3">
    <name type="scientific">Mucilaginibacter mali</name>
    <dbReference type="NCBI Taxonomy" id="2740462"/>
    <lineage>
        <taxon>Bacteria</taxon>
        <taxon>Pseudomonadati</taxon>
        <taxon>Bacteroidota</taxon>
        <taxon>Sphingobacteriia</taxon>
        <taxon>Sphingobacteriales</taxon>
        <taxon>Sphingobacteriaceae</taxon>
        <taxon>Mucilaginibacter</taxon>
    </lineage>
</organism>
<reference evidence="2 3" key="1">
    <citation type="submission" date="2020-05" db="EMBL/GenBank/DDBJ databases">
        <title>Mucilaginibacter mali sp. nov.</title>
        <authorList>
            <person name="Kim H.S."/>
            <person name="Lee K.C."/>
            <person name="Suh M.K."/>
            <person name="Kim J.-S."/>
            <person name="Han K.-I."/>
            <person name="Eom M.K."/>
            <person name="Shin Y.K."/>
            <person name="Lee J.-S."/>
        </authorList>
    </citation>
    <scope>NUCLEOTIDE SEQUENCE [LARGE SCALE GENOMIC DNA]</scope>
    <source>
        <strain evidence="2 3">G2-14</strain>
    </source>
</reference>
<keyword evidence="1" id="KW-0732">Signal</keyword>
<name>A0A7D4TPR6_9SPHI</name>
<evidence type="ECO:0000313" key="3">
    <source>
        <dbReference type="Proteomes" id="UP000505355"/>
    </source>
</evidence>
<dbReference type="InterPro" id="IPR008979">
    <property type="entry name" value="Galactose-bd-like_sf"/>
</dbReference>
<dbReference type="KEGG" id="mmab:HQ865_20450"/>
<keyword evidence="3" id="KW-1185">Reference proteome</keyword>
<accession>A0A7D4TPR6</accession>
<dbReference type="RefSeq" id="WP_173416685.1">
    <property type="nucleotide sequence ID" value="NZ_CP054139.1"/>
</dbReference>
<feature type="signal peptide" evidence="1">
    <location>
        <begin position="1"/>
        <end position="26"/>
    </location>
</feature>
<dbReference type="Gene3D" id="2.60.120.260">
    <property type="entry name" value="Galactose-binding domain-like"/>
    <property type="match status" value="1"/>
</dbReference>
<dbReference type="CDD" id="cd03143">
    <property type="entry name" value="A4_beta-galactosidase_middle_domain"/>
    <property type="match status" value="1"/>
</dbReference>